<evidence type="ECO:0000256" key="8">
    <source>
        <dbReference type="SAM" id="MobiDB-lite"/>
    </source>
</evidence>
<organism evidence="9 10">
    <name type="scientific">Ophiostoma piceae (strain UAMH 11346)</name>
    <name type="common">Sap stain fungus</name>
    <dbReference type="NCBI Taxonomy" id="1262450"/>
    <lineage>
        <taxon>Eukaryota</taxon>
        <taxon>Fungi</taxon>
        <taxon>Dikarya</taxon>
        <taxon>Ascomycota</taxon>
        <taxon>Pezizomycotina</taxon>
        <taxon>Sordariomycetes</taxon>
        <taxon>Sordariomycetidae</taxon>
        <taxon>Ophiostomatales</taxon>
        <taxon>Ophiostomataceae</taxon>
        <taxon>Ophiostoma</taxon>
    </lineage>
</organism>
<protein>
    <recommendedName>
        <fullName evidence="3">Conserved oligomeric Golgi complex subunit 1</fullName>
    </recommendedName>
</protein>
<dbReference type="OrthoDB" id="46189at2759"/>
<keyword evidence="6" id="KW-0333">Golgi apparatus</keyword>
<keyword evidence="4" id="KW-0813">Transport</keyword>
<proteinExistence type="inferred from homology"/>
<dbReference type="AlphaFoldDB" id="S3C2R1"/>
<dbReference type="GO" id="GO:0000139">
    <property type="term" value="C:Golgi membrane"/>
    <property type="evidence" value="ECO:0007669"/>
    <property type="project" value="UniProtKB-SubCell"/>
</dbReference>
<feature type="compositionally biased region" description="Basic and acidic residues" evidence="8">
    <location>
        <begin position="833"/>
        <end position="847"/>
    </location>
</feature>
<evidence type="ECO:0000256" key="1">
    <source>
        <dbReference type="ARBA" id="ARBA00004395"/>
    </source>
</evidence>
<keyword evidence="7" id="KW-0472">Membrane</keyword>
<dbReference type="PANTHER" id="PTHR31658:SF0">
    <property type="entry name" value="CONSERVED OLIGOMERIC GOLGI COMPLEX SUBUNIT 1"/>
    <property type="match status" value="1"/>
</dbReference>
<name>S3C2R1_OPHP1</name>
<comment type="similarity">
    <text evidence="2">Belongs to the COG1 family.</text>
</comment>
<feature type="compositionally biased region" description="Basic and acidic residues" evidence="8">
    <location>
        <begin position="859"/>
        <end position="872"/>
    </location>
</feature>
<feature type="region of interest" description="Disordered" evidence="8">
    <location>
        <begin position="131"/>
        <end position="160"/>
    </location>
</feature>
<evidence type="ECO:0000256" key="4">
    <source>
        <dbReference type="ARBA" id="ARBA00022448"/>
    </source>
</evidence>
<evidence type="ECO:0000313" key="9">
    <source>
        <dbReference type="EMBL" id="EPE06051.1"/>
    </source>
</evidence>
<evidence type="ECO:0000313" key="10">
    <source>
        <dbReference type="Proteomes" id="UP000016923"/>
    </source>
</evidence>
<evidence type="ECO:0000256" key="2">
    <source>
        <dbReference type="ARBA" id="ARBA00006653"/>
    </source>
</evidence>
<keyword evidence="10" id="KW-1185">Reference proteome</keyword>
<feature type="region of interest" description="Disordered" evidence="8">
    <location>
        <begin position="1090"/>
        <end position="1117"/>
    </location>
</feature>
<dbReference type="eggNOG" id="ENOG502RN59">
    <property type="taxonomic scope" value="Eukaryota"/>
</dbReference>
<dbReference type="PANTHER" id="PTHR31658">
    <property type="entry name" value="CONSERVED OLIGOMERIC GOLGI COMPLEX SUBUNIT 1"/>
    <property type="match status" value="1"/>
</dbReference>
<keyword evidence="5" id="KW-0653">Protein transport</keyword>
<feature type="compositionally biased region" description="Low complexity" evidence="8">
    <location>
        <begin position="702"/>
        <end position="716"/>
    </location>
</feature>
<dbReference type="Proteomes" id="UP000016923">
    <property type="component" value="Unassembled WGS sequence"/>
</dbReference>
<dbReference type="GO" id="GO:0015031">
    <property type="term" value="P:protein transport"/>
    <property type="evidence" value="ECO:0007669"/>
    <property type="project" value="UniProtKB-KW"/>
</dbReference>
<dbReference type="VEuPathDB" id="FungiDB:F503_02880"/>
<gene>
    <name evidence="9" type="ORF">F503_02880</name>
</gene>
<dbReference type="EMBL" id="KE148154">
    <property type="protein sequence ID" value="EPE06051.1"/>
    <property type="molecule type" value="Genomic_DNA"/>
</dbReference>
<dbReference type="GO" id="GO:0006891">
    <property type="term" value="P:intra-Golgi vesicle-mediated transport"/>
    <property type="evidence" value="ECO:0007669"/>
    <property type="project" value="InterPro"/>
</dbReference>
<feature type="region of interest" description="Disordered" evidence="8">
    <location>
        <begin position="241"/>
        <end position="267"/>
    </location>
</feature>
<feature type="region of interest" description="Disordered" evidence="8">
    <location>
        <begin position="827"/>
        <end position="884"/>
    </location>
</feature>
<evidence type="ECO:0000256" key="3">
    <source>
        <dbReference type="ARBA" id="ARBA00020978"/>
    </source>
</evidence>
<evidence type="ECO:0000256" key="5">
    <source>
        <dbReference type="ARBA" id="ARBA00022927"/>
    </source>
</evidence>
<comment type="subcellular location">
    <subcellularLocation>
        <location evidence="1">Golgi apparatus membrane</location>
        <topology evidence="1">Peripheral membrane protein</topology>
    </subcellularLocation>
</comment>
<dbReference type="STRING" id="1262450.S3C2R1"/>
<dbReference type="HOGENOM" id="CLU_008451_0_0_1"/>
<dbReference type="Pfam" id="PF08700">
    <property type="entry name" value="VPS51_Exo84_N"/>
    <property type="match status" value="1"/>
</dbReference>
<dbReference type="GO" id="GO:0017119">
    <property type="term" value="C:Golgi transport complex"/>
    <property type="evidence" value="ECO:0007669"/>
    <property type="project" value="InterPro"/>
</dbReference>
<evidence type="ECO:0000256" key="6">
    <source>
        <dbReference type="ARBA" id="ARBA00023034"/>
    </source>
</evidence>
<sequence length="1117" mass="122749">MVAPEPDVGLLTSSAQIFASNHTLPQIRQIHKALHVQVDDKAARLRTQVGGSYRELLGTADTIVQMRSDMQGAQATLAGMGGRCGRAVVGGKVSALASFVDNEQEQSSLSLAARAKLLEACARTVGRLLSRKASDPSDNVSAKNTPKSRQQRQHGRQQQSWGERLVLASKVLVLSRLLVSSIDETTGKSKDGSRVKSIPRKGGLQDSAVLASIEASKRTLGSLRRRLREIIEIVERTVPPAAPAHQPAVNFNRAEEDDSASDDEGRLRGQNASAFTAATALDDLLRALCAHSLATTSGARDLLWQLLHVRSQAMALAFELDEGDYESQHQNRQEKDGGATWKSDSVIRGLALYTKTLLDVQALLPHKLPEALLGLKRRALLDDNELCQIEGLRLDVYSRWCGEDVQYFKPYIRHDDLDAAQARDMLSNWAERGSDVLLAGLQRALDQQQPERHQQQQQPLRARRQLDLDAIVSLRTRVLQLWIRDSSKARGFDSSELLQKMRDVFNKQMLHVLGTKVSKLRLVGSEVAATLASWQDGVTDRHPSLWGGGLNTDLQDGAVSFVRDVTTRLLGRSDAVAKGIASYATWRHVVDDVNAIVDQLRRQRWDNDVDDIVEDEETIAERQQLLSRQDPQTLHDHLEATLETAFKELNTQIVSEWTKVAESRSSDATKGEIAMYLVRVLREIRSNRPSAQDQRAGPSRISTPAANSSGASPSSSSKAINELGLEIIPALHTAIARVIVANPLEQLTSRVLTRTTVAGRLLWEEPGQQLPLPSTPSPGVFKFLRDLSASMGDAGMDLWSPAALAQLKQQAAGSLSEQWASLLETADYLQESKPNEDTDTKTDKNGEKDEEEASETSENGEKDDGSEEKASKPEPVSSETALSDSKRRDLLTQWLFDIAWLRCGLDVSVAPGNKQAPQSLAELEDTVYERTGLESEAADSSSGKTPRQRVNKSAQEYWKKTGLLFGLLAPPTHYSLCRFSPMASLRNSSWGTPVMNRSRPANTSLTFCWSSFSSSGLRISRLMPSIESPIKWLPSLSSISRRTRLWNALSDAASSPSKMALTKPVCSSSSLEMRLLMSSASLALARPRRCTRPMEAPPSATRPSELKGVSRNVDGVQ</sequence>
<feature type="compositionally biased region" description="Polar residues" evidence="8">
    <location>
        <begin position="136"/>
        <end position="148"/>
    </location>
</feature>
<dbReference type="InterPro" id="IPR033370">
    <property type="entry name" value="COG1"/>
</dbReference>
<evidence type="ECO:0000256" key="7">
    <source>
        <dbReference type="ARBA" id="ARBA00023136"/>
    </source>
</evidence>
<accession>S3C2R1</accession>
<feature type="region of interest" description="Disordered" evidence="8">
    <location>
        <begin position="687"/>
        <end position="716"/>
    </location>
</feature>
<reference evidence="9 10" key="1">
    <citation type="journal article" date="2013" name="BMC Genomics">
        <title>The genome and transcriptome of the pine saprophyte Ophiostoma piceae, and a comparison with the bark beetle-associated pine pathogen Grosmannia clavigera.</title>
        <authorList>
            <person name="Haridas S."/>
            <person name="Wang Y."/>
            <person name="Lim L."/>
            <person name="Massoumi Alamouti S."/>
            <person name="Jackman S."/>
            <person name="Docking R."/>
            <person name="Robertson G."/>
            <person name="Birol I."/>
            <person name="Bohlmann J."/>
            <person name="Breuil C."/>
        </authorList>
    </citation>
    <scope>NUCLEOTIDE SEQUENCE [LARGE SCALE GENOMIC DNA]</scope>
    <source>
        <strain evidence="9 10">UAMH 11346</strain>
    </source>
</reference>